<dbReference type="SUPFAM" id="SSF50249">
    <property type="entry name" value="Nucleic acid-binding proteins"/>
    <property type="match status" value="1"/>
</dbReference>
<organism evidence="13 14">
    <name type="scientific">Buchnera aphidicola subsp. Tuberolachnus salignus</name>
    <dbReference type="NCBI Taxonomy" id="98804"/>
    <lineage>
        <taxon>Bacteria</taxon>
        <taxon>Pseudomonadati</taxon>
        <taxon>Pseudomonadota</taxon>
        <taxon>Gammaproteobacteria</taxon>
        <taxon>Enterobacterales</taxon>
        <taxon>Erwiniaceae</taxon>
        <taxon>Buchnera</taxon>
    </lineage>
</organism>
<evidence type="ECO:0000313" key="13">
    <source>
        <dbReference type="EMBL" id="CUR53256.1"/>
    </source>
</evidence>
<evidence type="ECO:0000313" key="14">
    <source>
        <dbReference type="Proteomes" id="UP000243633"/>
    </source>
</evidence>
<evidence type="ECO:0000256" key="6">
    <source>
        <dbReference type="ARBA" id="ARBA00022840"/>
    </source>
</evidence>
<comment type="cofactor">
    <cofactor evidence="10 11">
        <name>Mg(2+)</name>
        <dbReference type="ChEBI" id="CHEBI:18420"/>
    </cofactor>
    <text evidence="10 11">Binds 3 Mg(2+) ions per subunit.</text>
</comment>
<evidence type="ECO:0000256" key="3">
    <source>
        <dbReference type="ARBA" id="ARBA00022598"/>
    </source>
</evidence>
<keyword evidence="10 11" id="KW-0460">Magnesium</keyword>
<comment type="catalytic activity">
    <reaction evidence="9 10 11">
        <text>tRNA(Lys) + L-lysine + ATP = L-lysyl-tRNA(Lys) + AMP + diphosphate</text>
        <dbReference type="Rhea" id="RHEA:20792"/>
        <dbReference type="Rhea" id="RHEA-COMP:9696"/>
        <dbReference type="Rhea" id="RHEA-COMP:9697"/>
        <dbReference type="ChEBI" id="CHEBI:30616"/>
        <dbReference type="ChEBI" id="CHEBI:32551"/>
        <dbReference type="ChEBI" id="CHEBI:33019"/>
        <dbReference type="ChEBI" id="CHEBI:78442"/>
        <dbReference type="ChEBI" id="CHEBI:78529"/>
        <dbReference type="ChEBI" id="CHEBI:456215"/>
        <dbReference type="EC" id="6.1.1.6"/>
    </reaction>
</comment>
<dbReference type="GO" id="GO:0005829">
    <property type="term" value="C:cytosol"/>
    <property type="evidence" value="ECO:0007669"/>
    <property type="project" value="TreeGrafter"/>
</dbReference>
<evidence type="ECO:0000256" key="5">
    <source>
        <dbReference type="ARBA" id="ARBA00022741"/>
    </source>
</evidence>
<dbReference type="STRING" id="98804.BTSPAZIEG_0291"/>
<keyword evidence="4 10" id="KW-0479">Metal-binding</keyword>
<evidence type="ECO:0000256" key="4">
    <source>
        <dbReference type="ARBA" id="ARBA00022723"/>
    </source>
</evidence>
<dbReference type="GO" id="GO:0006430">
    <property type="term" value="P:lysyl-tRNA aminoacylation"/>
    <property type="evidence" value="ECO:0007669"/>
    <property type="project" value="UniProtKB-UniRule"/>
</dbReference>
<comment type="similarity">
    <text evidence="1 10">Belongs to the class-II aminoacyl-tRNA synthetase family.</text>
</comment>
<dbReference type="InterPro" id="IPR018149">
    <property type="entry name" value="Lys-tRNA-synth_II_C"/>
</dbReference>
<dbReference type="Gene3D" id="2.40.50.140">
    <property type="entry name" value="Nucleic acid-binding proteins"/>
    <property type="match status" value="1"/>
</dbReference>
<keyword evidence="7 10" id="KW-0648">Protein biosynthesis</keyword>
<dbReference type="PROSITE" id="PS50862">
    <property type="entry name" value="AA_TRNA_LIGASE_II"/>
    <property type="match status" value="1"/>
</dbReference>
<evidence type="ECO:0000256" key="7">
    <source>
        <dbReference type="ARBA" id="ARBA00022917"/>
    </source>
</evidence>
<dbReference type="Pfam" id="PF01336">
    <property type="entry name" value="tRNA_anti-codon"/>
    <property type="match status" value="1"/>
</dbReference>
<dbReference type="PANTHER" id="PTHR42918:SF15">
    <property type="entry name" value="LYSINE--TRNA LIGASE, CHLOROPLASTIC_MITOCHONDRIAL"/>
    <property type="match status" value="1"/>
</dbReference>
<keyword evidence="3 10" id="KW-0436">Ligase</keyword>
<dbReference type="NCBIfam" id="NF001756">
    <property type="entry name" value="PRK00484.1"/>
    <property type="match status" value="1"/>
</dbReference>
<feature type="binding site" evidence="10">
    <location>
        <position position="421"/>
    </location>
    <ligand>
        <name>Mg(2+)</name>
        <dbReference type="ChEBI" id="CHEBI:18420"/>
        <label>1</label>
    </ligand>
</feature>
<sequence>MKNVTCLKKIDKQSNSEYIERKKKMIKLKKKGFDFPNNFFFKNATKKIFKKYSQNTKEELKQLNIKTQIAGRIITKRIFGKAIFFQIQDFDHEIQIYIASHNFSISEYQKKILKLDIGDIIGIFGIFFKTNTGKFTIYCTKIFLLNKSLYPLPDKYYGLHNQETKYRKRYLDLIVNLKIKKIFIIRSKILSKIRFFMQEKKFIEIETPMMHDVPGGATAKPFITYNNSLQQNMYLRIAPELYLKRVIIGGFKKIFEINRNFRNEGVSTRHNPEFTMMEIYSAYKTYKDMILLLQEIFLYLINIIFNSSILKYQQHSFNFKKEIRIMTMCEAILKFNPTIKKENLKDFKNAKILMQTLKFKIESHWTLGHIIHYIFEKTTEKKLITPTFITEYPIEVSPLAKTHPKNVQFTERFEFFLFGYEIANGYSELNDSEEQKKRFKQQILLEKKEKIKNSFYDFEYISALEYGLPPTAGLGIGIDRLIMILTNQNNIRDVILFPSLRQKT</sequence>
<dbReference type="Gene3D" id="3.30.930.10">
    <property type="entry name" value="Bira Bifunctional Protein, Domain 2"/>
    <property type="match status" value="1"/>
</dbReference>
<dbReference type="PATRIC" id="fig|98804.3.peg.274"/>
<dbReference type="PANTHER" id="PTHR42918">
    <property type="entry name" value="LYSYL-TRNA SYNTHETASE"/>
    <property type="match status" value="1"/>
</dbReference>
<keyword evidence="8 10" id="KW-0030">Aminoacyl-tRNA synthetase</keyword>
<dbReference type="SUPFAM" id="SSF55681">
    <property type="entry name" value="Class II aaRS and biotin synthetases"/>
    <property type="match status" value="1"/>
</dbReference>
<dbReference type="Pfam" id="PF00152">
    <property type="entry name" value="tRNA-synt_2"/>
    <property type="match status" value="1"/>
</dbReference>
<evidence type="ECO:0000256" key="1">
    <source>
        <dbReference type="ARBA" id="ARBA00008226"/>
    </source>
</evidence>
<dbReference type="InterPro" id="IPR045864">
    <property type="entry name" value="aa-tRNA-synth_II/BPL/LPL"/>
</dbReference>
<feature type="domain" description="Aminoacyl-transfer RNA synthetases class-II family profile" evidence="12">
    <location>
        <begin position="183"/>
        <end position="498"/>
    </location>
</feature>
<dbReference type="InterPro" id="IPR006195">
    <property type="entry name" value="aa-tRNA-synth_II"/>
</dbReference>
<feature type="binding site" evidence="10">
    <location>
        <position position="421"/>
    </location>
    <ligand>
        <name>Mg(2+)</name>
        <dbReference type="ChEBI" id="CHEBI:18420"/>
        <label>2</label>
    </ligand>
</feature>
<dbReference type="EMBL" id="LN890285">
    <property type="protein sequence ID" value="CUR53256.1"/>
    <property type="molecule type" value="Genomic_DNA"/>
</dbReference>
<keyword evidence="6 10" id="KW-0067">ATP-binding</keyword>
<comment type="subunit">
    <text evidence="10">Homodimer.</text>
</comment>
<protein>
    <recommendedName>
        <fullName evidence="10">Lysine--tRNA ligase</fullName>
        <ecNumber evidence="10">6.1.1.6</ecNumber>
    </recommendedName>
    <alternativeName>
        <fullName evidence="10">Lysyl-tRNA synthetase</fullName>
        <shortName evidence="10">LysRS</shortName>
    </alternativeName>
</protein>
<dbReference type="InterPro" id="IPR012340">
    <property type="entry name" value="NA-bd_OB-fold"/>
</dbReference>
<dbReference type="HAMAP" id="MF_00252">
    <property type="entry name" value="Lys_tRNA_synth_class2"/>
    <property type="match status" value="1"/>
</dbReference>
<dbReference type="AlphaFoldDB" id="A0A160SZ81"/>
<dbReference type="Proteomes" id="UP000243633">
    <property type="component" value="Chromosome 1"/>
</dbReference>
<accession>A0A160SZ81</accession>
<evidence type="ECO:0000256" key="8">
    <source>
        <dbReference type="ARBA" id="ARBA00023146"/>
    </source>
</evidence>
<dbReference type="InterPro" id="IPR004365">
    <property type="entry name" value="NA-bd_OB_tRNA"/>
</dbReference>
<dbReference type="InterPro" id="IPR002313">
    <property type="entry name" value="Lys-tRNA-ligase_II"/>
</dbReference>
<dbReference type="GO" id="GO:0004824">
    <property type="term" value="F:lysine-tRNA ligase activity"/>
    <property type="evidence" value="ECO:0007669"/>
    <property type="project" value="UniProtKB-UniRule"/>
</dbReference>
<evidence type="ECO:0000256" key="9">
    <source>
        <dbReference type="ARBA" id="ARBA00048573"/>
    </source>
</evidence>
<dbReference type="GO" id="GO:0000287">
    <property type="term" value="F:magnesium ion binding"/>
    <property type="evidence" value="ECO:0007669"/>
    <property type="project" value="UniProtKB-UniRule"/>
</dbReference>
<dbReference type="CDD" id="cd04322">
    <property type="entry name" value="LysRS_N"/>
    <property type="match status" value="1"/>
</dbReference>
<keyword evidence="2 10" id="KW-0963">Cytoplasm</keyword>
<comment type="subcellular location">
    <subcellularLocation>
        <location evidence="10">Cytoplasm</location>
    </subcellularLocation>
</comment>
<reference evidence="14" key="1">
    <citation type="submission" date="2015-10" db="EMBL/GenBank/DDBJ databases">
        <authorList>
            <person name="Manzano-Marin A."/>
            <person name="Manzano-Marin A."/>
        </authorList>
    </citation>
    <scope>NUCLEOTIDE SEQUENCE [LARGE SCALE GENOMIC DNA]</scope>
    <source>
        <strain evidence="14">BTs</strain>
    </source>
</reference>
<dbReference type="GO" id="GO:0000049">
    <property type="term" value="F:tRNA binding"/>
    <property type="evidence" value="ECO:0007669"/>
    <property type="project" value="TreeGrafter"/>
</dbReference>
<dbReference type="PRINTS" id="PR00982">
    <property type="entry name" value="TRNASYNTHLYS"/>
</dbReference>
<dbReference type="InterPro" id="IPR044136">
    <property type="entry name" value="Lys-tRNA-ligase_II_N"/>
</dbReference>
<dbReference type="GO" id="GO:0005524">
    <property type="term" value="F:ATP binding"/>
    <property type="evidence" value="ECO:0007669"/>
    <property type="project" value="UniProtKB-UniRule"/>
</dbReference>
<evidence type="ECO:0000259" key="12">
    <source>
        <dbReference type="PROSITE" id="PS50862"/>
    </source>
</evidence>
<feature type="binding site" evidence="10">
    <location>
        <position position="414"/>
    </location>
    <ligand>
        <name>Mg(2+)</name>
        <dbReference type="ChEBI" id="CHEBI:18420"/>
        <label>1</label>
    </ligand>
</feature>
<dbReference type="FunFam" id="2.40.50.140:FF:000024">
    <property type="entry name" value="Lysine--tRNA ligase"/>
    <property type="match status" value="1"/>
</dbReference>
<keyword evidence="5 10" id="KW-0547">Nucleotide-binding</keyword>
<evidence type="ECO:0000256" key="11">
    <source>
        <dbReference type="RuleBase" id="RU000336"/>
    </source>
</evidence>
<gene>
    <name evidence="10 13" type="primary">lysS</name>
    <name evidence="13" type="ORF">BTSPAZIEG_0291</name>
</gene>
<evidence type="ECO:0000256" key="10">
    <source>
        <dbReference type="HAMAP-Rule" id="MF_00252"/>
    </source>
</evidence>
<evidence type="ECO:0000256" key="2">
    <source>
        <dbReference type="ARBA" id="ARBA00022490"/>
    </source>
</evidence>
<keyword evidence="14" id="KW-1185">Reference proteome</keyword>
<dbReference type="NCBIfam" id="TIGR00499">
    <property type="entry name" value="lysS_bact"/>
    <property type="match status" value="1"/>
</dbReference>
<dbReference type="EC" id="6.1.1.6" evidence="10"/>
<name>A0A160SZ81_BUCTT</name>
<proteinExistence type="inferred from homology"/>
<dbReference type="InterPro" id="IPR004364">
    <property type="entry name" value="Aa-tRNA-synt_II"/>
</dbReference>